<dbReference type="OrthoDB" id="963379at2"/>
<name>A0A1I3QC80_9FLAO</name>
<evidence type="ECO:0008006" key="4">
    <source>
        <dbReference type="Google" id="ProtNLM"/>
    </source>
</evidence>
<dbReference type="AlphaFoldDB" id="A0A1I3QC80"/>
<keyword evidence="1" id="KW-1133">Transmembrane helix</keyword>
<keyword evidence="3" id="KW-1185">Reference proteome</keyword>
<dbReference type="STRING" id="1150112.SAMN04487893_105134"/>
<keyword evidence="1" id="KW-0812">Transmembrane</keyword>
<evidence type="ECO:0000313" key="2">
    <source>
        <dbReference type="EMBL" id="SFJ30931.1"/>
    </source>
</evidence>
<evidence type="ECO:0000313" key="3">
    <source>
        <dbReference type="Proteomes" id="UP000243887"/>
    </source>
</evidence>
<dbReference type="EMBL" id="FORU01000005">
    <property type="protein sequence ID" value="SFJ30931.1"/>
    <property type="molecule type" value="Genomic_DNA"/>
</dbReference>
<gene>
    <name evidence="2" type="ORF">SAMN04487893_105134</name>
</gene>
<dbReference type="InterPro" id="IPR021448">
    <property type="entry name" value="DUF3098"/>
</dbReference>
<feature type="transmembrane region" description="Helical" evidence="1">
    <location>
        <begin position="57"/>
        <end position="74"/>
    </location>
</feature>
<dbReference type="Proteomes" id="UP000243887">
    <property type="component" value="Unassembled WGS sequence"/>
</dbReference>
<accession>A0A1I3QC80</accession>
<dbReference type="RefSeq" id="WP_090678614.1">
    <property type="nucleotide sequence ID" value="NZ_FORU01000005.1"/>
</dbReference>
<protein>
    <recommendedName>
        <fullName evidence="4">DUF3098 domain-containing protein</fullName>
    </recommendedName>
</protein>
<proteinExistence type="predicted"/>
<sequence>MENNNHNTEFVFAKTNYIFLLIGLAIIALGFILMSGGGNDDPTKFNDAIFNFQRIKLAPTVVFAGFGVIIYAILKK</sequence>
<feature type="transmembrane region" description="Helical" evidence="1">
    <location>
        <begin position="17"/>
        <end position="37"/>
    </location>
</feature>
<keyword evidence="1" id="KW-0472">Membrane</keyword>
<evidence type="ECO:0000256" key="1">
    <source>
        <dbReference type="SAM" id="Phobius"/>
    </source>
</evidence>
<organism evidence="2 3">
    <name type="scientific">Myroides guanonis</name>
    <dbReference type="NCBI Taxonomy" id="1150112"/>
    <lineage>
        <taxon>Bacteria</taxon>
        <taxon>Pseudomonadati</taxon>
        <taxon>Bacteroidota</taxon>
        <taxon>Flavobacteriia</taxon>
        <taxon>Flavobacteriales</taxon>
        <taxon>Flavobacteriaceae</taxon>
        <taxon>Myroides</taxon>
    </lineage>
</organism>
<reference evidence="3" key="1">
    <citation type="submission" date="2016-10" db="EMBL/GenBank/DDBJ databases">
        <authorList>
            <person name="Varghese N."/>
            <person name="Submissions S."/>
        </authorList>
    </citation>
    <scope>NUCLEOTIDE SEQUENCE [LARGE SCALE GENOMIC DNA]</scope>
    <source>
        <strain evidence="3">DSM 26542</strain>
    </source>
</reference>
<dbReference type="Pfam" id="PF11297">
    <property type="entry name" value="DUF3098"/>
    <property type="match status" value="1"/>
</dbReference>